<evidence type="ECO:0000256" key="1">
    <source>
        <dbReference type="SAM" id="MobiDB-lite"/>
    </source>
</evidence>
<dbReference type="AlphaFoldDB" id="A0AAW1EHX0"/>
<comment type="caution">
    <text evidence="2">The sequence shown here is derived from an EMBL/GenBank/DDBJ whole genome shotgun (WGS) entry which is preliminary data.</text>
</comment>
<name>A0AAW1EHX0_ZOAVI</name>
<protein>
    <submittedName>
        <fullName evidence="2">Uncharacterized protein</fullName>
    </submittedName>
</protein>
<organism evidence="2 3">
    <name type="scientific">Zoarces viviparus</name>
    <name type="common">Viviparous eelpout</name>
    <name type="synonym">Blennius viviparus</name>
    <dbReference type="NCBI Taxonomy" id="48416"/>
    <lineage>
        <taxon>Eukaryota</taxon>
        <taxon>Metazoa</taxon>
        <taxon>Chordata</taxon>
        <taxon>Craniata</taxon>
        <taxon>Vertebrata</taxon>
        <taxon>Euteleostomi</taxon>
        <taxon>Actinopterygii</taxon>
        <taxon>Neopterygii</taxon>
        <taxon>Teleostei</taxon>
        <taxon>Neoteleostei</taxon>
        <taxon>Acanthomorphata</taxon>
        <taxon>Eupercaria</taxon>
        <taxon>Perciformes</taxon>
        <taxon>Cottioidei</taxon>
        <taxon>Zoarcales</taxon>
        <taxon>Zoarcidae</taxon>
        <taxon>Zoarcinae</taxon>
        <taxon>Zoarces</taxon>
    </lineage>
</organism>
<feature type="compositionally biased region" description="Low complexity" evidence="1">
    <location>
        <begin position="68"/>
        <end position="79"/>
    </location>
</feature>
<reference evidence="2 3" key="1">
    <citation type="journal article" date="2024" name="Genome Biol. Evol.">
        <title>Chromosome-level genome assembly of the viviparous eelpout Zoarces viviparus.</title>
        <authorList>
            <person name="Fuhrmann N."/>
            <person name="Brasseur M.V."/>
            <person name="Bakowski C.E."/>
            <person name="Podsiadlowski L."/>
            <person name="Prost S."/>
            <person name="Krehenwinkel H."/>
            <person name="Mayer C."/>
        </authorList>
    </citation>
    <scope>NUCLEOTIDE SEQUENCE [LARGE SCALE GENOMIC DNA]</scope>
    <source>
        <strain evidence="2">NO-MEL_2022_Ind0_liver</strain>
    </source>
</reference>
<accession>A0AAW1EHX0</accession>
<sequence>MSVSPRRTTAWLPLEGGSHSRFRVPRRGGGEVPAVTRQTPEGAPQSPARTPRRTYAQGTRAARRDRSPPAAAPAHAGPTGAPPRPPRRGRRRRERGNADGGRGEPDKGPRTAPGIPKSALRGTKAGACDCPNRGDASVSD</sequence>
<feature type="compositionally biased region" description="Basic residues" evidence="1">
    <location>
        <begin position="85"/>
        <end position="94"/>
    </location>
</feature>
<keyword evidence="3" id="KW-1185">Reference proteome</keyword>
<dbReference type="EMBL" id="JBCEZU010000314">
    <property type="protein sequence ID" value="KAK9521557.1"/>
    <property type="molecule type" value="Genomic_DNA"/>
</dbReference>
<feature type="region of interest" description="Disordered" evidence="1">
    <location>
        <begin position="1"/>
        <end position="140"/>
    </location>
</feature>
<gene>
    <name evidence="2" type="ORF">VZT92_020154</name>
</gene>
<evidence type="ECO:0000313" key="3">
    <source>
        <dbReference type="Proteomes" id="UP001488805"/>
    </source>
</evidence>
<evidence type="ECO:0000313" key="2">
    <source>
        <dbReference type="EMBL" id="KAK9521557.1"/>
    </source>
</evidence>
<feature type="compositionally biased region" description="Basic and acidic residues" evidence="1">
    <location>
        <begin position="95"/>
        <end position="109"/>
    </location>
</feature>
<dbReference type="Proteomes" id="UP001488805">
    <property type="component" value="Unassembled WGS sequence"/>
</dbReference>
<proteinExistence type="predicted"/>